<dbReference type="GO" id="GO:0046872">
    <property type="term" value="F:metal ion binding"/>
    <property type="evidence" value="ECO:0007669"/>
    <property type="project" value="UniProtKB-KW"/>
</dbReference>
<dbReference type="AlphaFoldDB" id="A0A0F3NLI9"/>
<evidence type="ECO:0000256" key="8">
    <source>
        <dbReference type="ARBA" id="ARBA00023210"/>
    </source>
</evidence>
<dbReference type="InterPro" id="IPR006073">
    <property type="entry name" value="GTP-bd"/>
</dbReference>
<dbReference type="Pfam" id="PF01926">
    <property type="entry name" value="MMR_HSR1"/>
    <property type="match status" value="1"/>
</dbReference>
<comment type="similarity">
    <text evidence="2 10">Belongs to the TRAFAC class TrmE-Era-EngA-EngB-Septin-like GTPase superfamily. EngB GTPase family.</text>
</comment>
<dbReference type="OrthoDB" id="9804921at2"/>
<evidence type="ECO:0000313" key="12">
    <source>
        <dbReference type="EMBL" id="KJV68938.1"/>
    </source>
</evidence>
<dbReference type="InterPro" id="IPR027417">
    <property type="entry name" value="P-loop_NTPase"/>
</dbReference>
<dbReference type="EMBL" id="LANX01000001">
    <property type="protein sequence ID" value="KJV68938.1"/>
    <property type="molecule type" value="Genomic_DNA"/>
</dbReference>
<keyword evidence="5 10" id="KW-0547">Nucleotide-binding</keyword>
<dbReference type="PATRIC" id="fig|1359163.3.peg.300"/>
<dbReference type="SUPFAM" id="SSF52540">
    <property type="entry name" value="P-loop containing nucleoside triphosphate hydrolases"/>
    <property type="match status" value="1"/>
</dbReference>
<organism evidence="12 13">
    <name type="scientific">Candidatus Neoehrlichia procyonis str. RAC413</name>
    <dbReference type="NCBI Taxonomy" id="1359163"/>
    <lineage>
        <taxon>Bacteria</taxon>
        <taxon>Pseudomonadati</taxon>
        <taxon>Pseudomonadota</taxon>
        <taxon>Alphaproteobacteria</taxon>
        <taxon>Rickettsiales</taxon>
        <taxon>Anaplasmataceae</taxon>
        <taxon>Candidatus Neoehrlichia</taxon>
    </lineage>
</organism>
<dbReference type="PROSITE" id="PS51706">
    <property type="entry name" value="G_ENGB"/>
    <property type="match status" value="1"/>
</dbReference>
<keyword evidence="3 10" id="KW-0132">Cell division</keyword>
<evidence type="ECO:0000256" key="1">
    <source>
        <dbReference type="ARBA" id="ARBA00001946"/>
    </source>
</evidence>
<evidence type="ECO:0000256" key="5">
    <source>
        <dbReference type="ARBA" id="ARBA00022741"/>
    </source>
</evidence>
<name>A0A0F3NLI9_9RICK</name>
<proteinExistence type="inferred from homology"/>
<dbReference type="RefSeq" id="WP_045808765.1">
    <property type="nucleotide sequence ID" value="NZ_LANX01000001.1"/>
</dbReference>
<comment type="caution">
    <text evidence="12">The sequence shown here is derived from an EMBL/GenBank/DDBJ whole genome shotgun (WGS) entry which is preliminary data.</text>
</comment>
<evidence type="ECO:0000256" key="2">
    <source>
        <dbReference type="ARBA" id="ARBA00009638"/>
    </source>
</evidence>
<dbReference type="NCBIfam" id="TIGR03598">
    <property type="entry name" value="GTPase_YsxC"/>
    <property type="match status" value="1"/>
</dbReference>
<dbReference type="GO" id="GO:0000917">
    <property type="term" value="P:division septum assembly"/>
    <property type="evidence" value="ECO:0007669"/>
    <property type="project" value="UniProtKB-KW"/>
</dbReference>
<evidence type="ECO:0000256" key="6">
    <source>
        <dbReference type="ARBA" id="ARBA00022842"/>
    </source>
</evidence>
<dbReference type="PANTHER" id="PTHR11649:SF13">
    <property type="entry name" value="ENGB-TYPE G DOMAIN-CONTAINING PROTEIN"/>
    <property type="match status" value="1"/>
</dbReference>
<reference evidence="12 13" key="1">
    <citation type="submission" date="2015-02" db="EMBL/GenBank/DDBJ databases">
        <title>Genome Sequencing of Rickettsiales.</title>
        <authorList>
            <person name="Daugherty S.C."/>
            <person name="Su Q."/>
            <person name="Abolude K."/>
            <person name="Beier-Sexton M."/>
            <person name="Carlyon J.A."/>
            <person name="Carter R."/>
            <person name="Day N.P."/>
            <person name="Dumler S.J."/>
            <person name="Dyachenko V."/>
            <person name="Godinez A."/>
            <person name="Kurtti T.J."/>
            <person name="Lichay M."/>
            <person name="Mullins K.E."/>
            <person name="Ott S."/>
            <person name="Pappas-Brown V."/>
            <person name="Paris D.H."/>
            <person name="Patel P."/>
            <person name="Richards A.L."/>
            <person name="Sadzewicz L."/>
            <person name="Sears K."/>
            <person name="Seidman D."/>
            <person name="Sengamalay N."/>
            <person name="Stenos J."/>
            <person name="Tallon L.J."/>
            <person name="Vincent G."/>
            <person name="Fraser C.M."/>
            <person name="Munderloh U."/>
            <person name="Dunning-Hotopp J.C."/>
        </authorList>
    </citation>
    <scope>NUCLEOTIDE SEQUENCE [LARGE SCALE GENOMIC DNA]</scope>
    <source>
        <strain evidence="12 13">RAC413</strain>
    </source>
</reference>
<keyword evidence="8 10" id="KW-0717">Septation</keyword>
<sequence>MLDCKFIVGATNKSSFPDSLVPETAIVGRSNVGKSSLINAITKNKKSARVSSLPGCTRQLNFYLINKGSMMLVDLPGYGYARVSKNLIINYISLMEYYLLNRETLQKLILLIDSRVGMKEIDLDFINWLEVHKIFYYVVLTKIDKVSCKELSDVLCAVKDRLLGLSYVLDPVMAVSSKDRKGIKELVCNMIK</sequence>
<evidence type="ECO:0000256" key="7">
    <source>
        <dbReference type="ARBA" id="ARBA00023134"/>
    </source>
</evidence>
<accession>A0A0F3NLI9</accession>
<protein>
    <recommendedName>
        <fullName evidence="10">Probable GTP-binding protein EngB</fullName>
    </recommendedName>
</protein>
<dbReference type="PANTHER" id="PTHR11649">
    <property type="entry name" value="MSS1/TRME-RELATED GTP-BINDING PROTEIN"/>
    <property type="match status" value="1"/>
</dbReference>
<comment type="cofactor">
    <cofactor evidence="1">
        <name>Mg(2+)</name>
        <dbReference type="ChEBI" id="CHEBI:18420"/>
    </cofactor>
</comment>
<evidence type="ECO:0000256" key="9">
    <source>
        <dbReference type="ARBA" id="ARBA00023306"/>
    </source>
</evidence>
<keyword evidence="6" id="KW-0460">Magnesium</keyword>
<dbReference type="Gene3D" id="3.40.50.300">
    <property type="entry name" value="P-loop containing nucleotide triphosphate hydrolases"/>
    <property type="match status" value="1"/>
</dbReference>
<keyword evidence="7 10" id="KW-0342">GTP-binding</keyword>
<evidence type="ECO:0000259" key="11">
    <source>
        <dbReference type="PROSITE" id="PS51706"/>
    </source>
</evidence>
<dbReference type="STRING" id="1359163.NLO413_0309"/>
<keyword evidence="13" id="KW-1185">Reference proteome</keyword>
<dbReference type="InterPro" id="IPR030393">
    <property type="entry name" value="G_ENGB_dom"/>
</dbReference>
<keyword evidence="9 10" id="KW-0131">Cell cycle</keyword>
<evidence type="ECO:0000256" key="10">
    <source>
        <dbReference type="HAMAP-Rule" id="MF_00321"/>
    </source>
</evidence>
<feature type="domain" description="EngB-type G" evidence="11">
    <location>
        <begin position="20"/>
        <end position="192"/>
    </location>
</feature>
<dbReference type="GO" id="GO:0005525">
    <property type="term" value="F:GTP binding"/>
    <property type="evidence" value="ECO:0007669"/>
    <property type="project" value="UniProtKB-UniRule"/>
</dbReference>
<comment type="function">
    <text evidence="10">Necessary for normal cell division and for the maintenance of normal septation.</text>
</comment>
<dbReference type="CDD" id="cd01876">
    <property type="entry name" value="YihA_EngB"/>
    <property type="match status" value="1"/>
</dbReference>
<dbReference type="HAMAP" id="MF_00321">
    <property type="entry name" value="GTPase_EngB"/>
    <property type="match status" value="1"/>
</dbReference>
<evidence type="ECO:0000313" key="13">
    <source>
        <dbReference type="Proteomes" id="UP000033562"/>
    </source>
</evidence>
<dbReference type="InterPro" id="IPR019987">
    <property type="entry name" value="GTP-bd_ribosome_bio_YsxC"/>
</dbReference>
<dbReference type="Proteomes" id="UP000033562">
    <property type="component" value="Unassembled WGS sequence"/>
</dbReference>
<evidence type="ECO:0000256" key="4">
    <source>
        <dbReference type="ARBA" id="ARBA00022723"/>
    </source>
</evidence>
<gene>
    <name evidence="12" type="primary">ysxC</name>
    <name evidence="10" type="synonym">engB</name>
    <name evidence="12" type="ORF">NLO413_0309</name>
</gene>
<evidence type="ECO:0000256" key="3">
    <source>
        <dbReference type="ARBA" id="ARBA00022618"/>
    </source>
</evidence>
<keyword evidence="4" id="KW-0479">Metal-binding</keyword>